<evidence type="ECO:0000313" key="2">
    <source>
        <dbReference type="EMBL" id="KGO96331.1"/>
    </source>
</evidence>
<feature type="chain" id="PRO_5004750318" evidence="1">
    <location>
        <begin position="21"/>
        <end position="121"/>
    </location>
</feature>
<gene>
    <name evidence="2" type="ORF">Q767_05300</name>
</gene>
<dbReference type="eggNOG" id="ENOG502ZY73">
    <property type="taxonomic scope" value="Bacteria"/>
</dbReference>
<dbReference type="RefSeq" id="WP_023573606.1">
    <property type="nucleotide sequence ID" value="NZ_AVCS01000009.1"/>
</dbReference>
<name>V6SB23_9FLAO</name>
<proteinExistence type="predicted"/>
<accession>V6SB23</accession>
<keyword evidence="3" id="KW-1185">Reference proteome</keyword>
<comment type="caution">
    <text evidence="2">The sequence shown here is derived from an EMBL/GenBank/DDBJ whole genome shotgun (WGS) entry which is preliminary data.</text>
</comment>
<evidence type="ECO:0000313" key="3">
    <source>
        <dbReference type="Proteomes" id="UP000030149"/>
    </source>
</evidence>
<dbReference type="OrthoDB" id="680248at2"/>
<dbReference type="PATRIC" id="fig|1107311.3.peg.1580"/>
<dbReference type="AlphaFoldDB" id="V6SB23"/>
<evidence type="ECO:0000256" key="1">
    <source>
        <dbReference type="SAM" id="SignalP"/>
    </source>
</evidence>
<dbReference type="EMBL" id="JRLZ01000004">
    <property type="protein sequence ID" value="KGO96331.1"/>
    <property type="molecule type" value="Genomic_DNA"/>
</dbReference>
<feature type="signal peptide" evidence="1">
    <location>
        <begin position="1"/>
        <end position="20"/>
    </location>
</feature>
<dbReference type="Proteomes" id="UP000030149">
    <property type="component" value="Unassembled WGS sequence"/>
</dbReference>
<reference evidence="3" key="1">
    <citation type="submission" date="2013-09" db="EMBL/GenBank/DDBJ databases">
        <authorList>
            <person name="Zeng Z."/>
            <person name="Chen C."/>
        </authorList>
    </citation>
    <scope>NUCLEOTIDE SEQUENCE [LARGE SCALE GENOMIC DNA]</scope>
    <source>
        <strain evidence="3">DK69</strain>
    </source>
</reference>
<keyword evidence="1" id="KW-0732">Signal</keyword>
<organism evidence="2 3">
    <name type="scientific">Flavobacterium enshiense DK69</name>
    <dbReference type="NCBI Taxonomy" id="1107311"/>
    <lineage>
        <taxon>Bacteria</taxon>
        <taxon>Pseudomonadati</taxon>
        <taxon>Bacteroidota</taxon>
        <taxon>Flavobacteriia</taxon>
        <taxon>Flavobacteriales</taxon>
        <taxon>Flavobacteriaceae</taxon>
        <taxon>Flavobacterium</taxon>
    </lineage>
</organism>
<protein>
    <submittedName>
        <fullName evidence="2">Uncharacterized protein</fullName>
    </submittedName>
</protein>
<sequence>MKKIITLFVLFFAFSINASAQDKSIEFKKSAKKDLELLLSVIPIEGNMQNAIYNLFVKKHKDLNAPDMTPAKRSQITHTVDAKMKASLTNDQITALEKNKEIYAQLIGSETAATTTVKEKK</sequence>
<reference evidence="2 3" key="2">
    <citation type="journal article" date="2015" name="Stand. Genomic Sci.">
        <title>High quality draft genomic sequence of Flavobacterium enshiense DK69(T) and comparison among Flavobacterium genomes.</title>
        <authorList>
            <person name="Zeng Z."/>
            <person name="Chen C."/>
            <person name="Du H."/>
            <person name="Wang G."/>
            <person name="Li M."/>
        </authorList>
    </citation>
    <scope>NUCLEOTIDE SEQUENCE [LARGE SCALE GENOMIC DNA]</scope>
    <source>
        <strain evidence="2 3">DK69</strain>
    </source>
</reference>